<sequence>MQQSLIKTGNFEFKIKYLLIIGVLILAFTTSFLIRSQSVDYGFELNEFDPFFNFRATEFIVENGISEYFEWHDDLSWYPEGRNISATSQVMLHITAAGTYQLFGGNSDLYDFTILFPVIFSSLTSIVIFGLVRVIGGTTAGLFASLFYAVSAPIIIRGTLGWFKSEPLGLFYGLLGVYLFLSGIKTKNKKIAIAKIIGSGIILTFGLASWGGIQFFIIPIGAFILTLPFLRKDHNFLLWAIPHFVVSFLSTAGLFERPGVDFVFGLGGFSLIGPTIIMIICIMIQKFSKTESKLRNSLIILFATLIIGSFLIVINAESQILPLPSYRYLNAINPFLTTSDPLVDSVAEHATTTTSQSFYFHSILMIFAGIGIWFVLAKKSKINYLDNDMISFSLIIGLVGVYVSSAFVRLEVFASISLIILASIGLSILTKETFRNLLENNSKKNFLGFSYIIIIVLLLVMPLVIPENGNWTSVSKAPAVILNGGSAYNVATEDWKQSLQWVKENTPKGSVIAAWWDYGYWISTMSDRPTLTDNATIDSKKIQKVAKTLLNTPDEAWNALQEMEADYVMVFVAGQKIDQQQGQPLYVLNGGGDESKKQWFMRIAEEPLEKYLHQDGSSGTEYFWNNTLLGKLFPFSTLVYVDPNIGQLQSETYKPGYLPIYVKDIKYPSNEDGPFRYVYGSPSFVNEDQILLGVFIYEINDNYIPNS</sequence>
<name>A0AC60W4A8_9ARCH</name>
<protein>
    <submittedName>
        <fullName evidence="1">Uncharacterized protein</fullName>
    </submittedName>
</protein>
<evidence type="ECO:0000313" key="1">
    <source>
        <dbReference type="EMBL" id="MBA4454402.1"/>
    </source>
</evidence>
<organism evidence="1 2">
    <name type="scientific">Candidatus Nitrosomaritimum aestuariumsis</name>
    <dbReference type="NCBI Taxonomy" id="3342354"/>
    <lineage>
        <taxon>Archaea</taxon>
        <taxon>Nitrososphaerota</taxon>
        <taxon>Nitrososphaeria</taxon>
        <taxon>Nitrosopumilales</taxon>
        <taxon>Nitrosopumilaceae</taxon>
        <taxon>Candidatus Nitrosomaritimum</taxon>
    </lineage>
</organism>
<accession>A0AC60W4A8</accession>
<reference evidence="1 2" key="1">
    <citation type="journal article" date="2020" name="Appl. Environ. Microbiol.">
        <title>Genomic Characteristics of a Novel Species of Ammonia-Oxidizing Archaea from the Jiulong River Estuary.</title>
        <authorList>
            <person name="Zou D."/>
            <person name="Wan R."/>
            <person name="Han L."/>
            <person name="Xu M.N."/>
            <person name="Liu Y."/>
            <person name="Liu H."/>
            <person name="Kao S.J."/>
            <person name="Li M."/>
        </authorList>
    </citation>
    <scope>NUCLEOTIDE SEQUENCE [LARGE SCALE GENOMIC DNA]</scope>
    <source>
        <strain evidence="1">W2bin3</strain>
    </source>
</reference>
<dbReference type="Proteomes" id="UP000526786">
    <property type="component" value="Unassembled WGS sequence"/>
</dbReference>
<comment type="caution">
    <text evidence="1">The sequence shown here is derived from an EMBL/GenBank/DDBJ whole genome shotgun (WGS) entry which is preliminary data.</text>
</comment>
<dbReference type="EMBL" id="JACENC010000214">
    <property type="protein sequence ID" value="MBA4454402.1"/>
    <property type="molecule type" value="Genomic_DNA"/>
</dbReference>
<proteinExistence type="predicted"/>
<gene>
    <name evidence="1" type="ORF">H2B05_05605</name>
</gene>
<evidence type="ECO:0000313" key="2">
    <source>
        <dbReference type="Proteomes" id="UP000526786"/>
    </source>
</evidence>